<evidence type="ECO:0000313" key="1">
    <source>
        <dbReference type="Ensembl" id="ENSACOP00000020492.1"/>
    </source>
</evidence>
<protein>
    <submittedName>
        <fullName evidence="1">Uncharacterized protein</fullName>
    </submittedName>
</protein>
<evidence type="ECO:0000313" key="2">
    <source>
        <dbReference type="Proteomes" id="UP000694522"/>
    </source>
</evidence>
<proteinExistence type="predicted"/>
<reference evidence="1" key="2">
    <citation type="submission" date="2025-09" db="UniProtKB">
        <authorList>
            <consortium name="Ensembl"/>
        </authorList>
    </citation>
    <scope>IDENTIFICATION</scope>
</reference>
<dbReference type="AlphaFoldDB" id="A0A8B9J184"/>
<keyword evidence="2" id="KW-1185">Reference proteome</keyword>
<accession>A0A8B9J184</accession>
<dbReference type="Ensembl" id="ENSACOT00000021228.1">
    <property type="protein sequence ID" value="ENSACOP00000020492.1"/>
    <property type="gene ID" value="ENSACOG00000014107.1"/>
</dbReference>
<organism evidence="1 2">
    <name type="scientific">Amazona collaria</name>
    <name type="common">yellow-billed parrot</name>
    <dbReference type="NCBI Taxonomy" id="241587"/>
    <lineage>
        <taxon>Eukaryota</taxon>
        <taxon>Metazoa</taxon>
        <taxon>Chordata</taxon>
        <taxon>Craniata</taxon>
        <taxon>Vertebrata</taxon>
        <taxon>Euteleostomi</taxon>
        <taxon>Archelosauria</taxon>
        <taxon>Archosauria</taxon>
        <taxon>Dinosauria</taxon>
        <taxon>Saurischia</taxon>
        <taxon>Theropoda</taxon>
        <taxon>Coelurosauria</taxon>
        <taxon>Aves</taxon>
        <taxon>Neognathae</taxon>
        <taxon>Neoaves</taxon>
        <taxon>Telluraves</taxon>
        <taxon>Australaves</taxon>
        <taxon>Psittaciformes</taxon>
        <taxon>Psittacidae</taxon>
        <taxon>Amazona</taxon>
    </lineage>
</organism>
<sequence>MIRTPLPRQRTRNYKQTYPLHALQRTFLLSCSLVVLPLYRSSKETLQNKAFWLVILQFQLVCCYKCKST</sequence>
<name>A0A8B9J184_9PSIT</name>
<reference evidence="1" key="1">
    <citation type="submission" date="2025-08" db="UniProtKB">
        <authorList>
            <consortium name="Ensembl"/>
        </authorList>
    </citation>
    <scope>IDENTIFICATION</scope>
</reference>
<dbReference type="Proteomes" id="UP000694522">
    <property type="component" value="Unplaced"/>
</dbReference>